<feature type="region of interest" description="Disordered" evidence="1">
    <location>
        <begin position="28"/>
        <end position="50"/>
    </location>
</feature>
<gene>
    <name evidence="2" type="ORF">F936_03259</name>
</gene>
<evidence type="ECO:0008006" key="4">
    <source>
        <dbReference type="Google" id="ProtNLM"/>
    </source>
</evidence>
<keyword evidence="3" id="KW-1185">Reference proteome</keyword>
<dbReference type="Proteomes" id="UP000013024">
    <property type="component" value="Unassembled WGS sequence"/>
</dbReference>
<dbReference type="GeneID" id="92918385"/>
<sequence length="93" mass="10471">MNEKIVYQYNQAGLYICKTAADESPLEPGVFLMPGNSTETSPPEDWPEDKWPRFNGKGWDLIPKPKVPEPISPEQKLAEFLQSNPDVVALINN</sequence>
<dbReference type="RefSeq" id="WP_005048927.1">
    <property type="nucleotide sequence ID" value="NZ_KB849780.1"/>
</dbReference>
<comment type="caution">
    <text evidence="2">The sequence shown here is derived from an EMBL/GenBank/DDBJ whole genome shotgun (WGS) entry which is preliminary data.</text>
</comment>
<protein>
    <recommendedName>
        <fullName evidence="4">Phage tail protein</fullName>
    </recommendedName>
</protein>
<name>A0ABN0K3D8_ACICA</name>
<reference evidence="2 3" key="1">
    <citation type="submission" date="2013-02" db="EMBL/GenBank/DDBJ databases">
        <title>The Genome Sequence of Acinetobacter calcoaceticus CIP 81.8.</title>
        <authorList>
            <consortium name="The Broad Institute Genome Sequencing Platform"/>
            <consortium name="The Broad Institute Genome Sequencing Center for Infectious Disease"/>
            <person name="Cerqueira G."/>
            <person name="Feldgarden M."/>
            <person name="Courvalin P."/>
            <person name="Perichon B."/>
            <person name="Grillot-Courvalin C."/>
            <person name="Clermont D."/>
            <person name="Rocha E."/>
            <person name="Yoon E.-J."/>
            <person name="Nemec A."/>
            <person name="Walker B."/>
            <person name="Young S.K."/>
            <person name="Zeng Q."/>
            <person name="Gargeya S."/>
            <person name="Fitzgerald M."/>
            <person name="Haas B."/>
            <person name="Abouelleil A."/>
            <person name="Alvarado L."/>
            <person name="Arachchi H.M."/>
            <person name="Berlin A.M."/>
            <person name="Chapman S.B."/>
            <person name="Dewar J."/>
            <person name="Goldberg J."/>
            <person name="Griggs A."/>
            <person name="Gujja S."/>
            <person name="Hansen M."/>
            <person name="Howarth C."/>
            <person name="Imamovic A."/>
            <person name="Larimer J."/>
            <person name="McCowan C."/>
            <person name="Murphy C."/>
            <person name="Neiman D."/>
            <person name="Pearson M."/>
            <person name="Priest M."/>
            <person name="Roberts A."/>
            <person name="Saif S."/>
            <person name="Shea T."/>
            <person name="Sisk P."/>
            <person name="Sykes S."/>
            <person name="Wortman J."/>
            <person name="Nusbaum C."/>
            <person name="Birren B."/>
        </authorList>
    </citation>
    <scope>NUCLEOTIDE SEQUENCE [LARGE SCALE GENOMIC DNA]</scope>
    <source>
        <strain evidence="2 3">CIP 81.8</strain>
    </source>
</reference>
<evidence type="ECO:0000313" key="3">
    <source>
        <dbReference type="Proteomes" id="UP000013024"/>
    </source>
</evidence>
<accession>A0ABN0K3D8</accession>
<evidence type="ECO:0000256" key="1">
    <source>
        <dbReference type="SAM" id="MobiDB-lite"/>
    </source>
</evidence>
<dbReference type="EMBL" id="APQI01000006">
    <property type="protein sequence ID" value="ENV97618.1"/>
    <property type="molecule type" value="Genomic_DNA"/>
</dbReference>
<proteinExistence type="predicted"/>
<organism evidence="2 3">
    <name type="scientific">Acinetobacter calcoaceticus DSM 30006 = CIP 81.8</name>
    <dbReference type="NCBI Taxonomy" id="981331"/>
    <lineage>
        <taxon>Bacteria</taxon>
        <taxon>Pseudomonadati</taxon>
        <taxon>Pseudomonadota</taxon>
        <taxon>Gammaproteobacteria</taxon>
        <taxon>Moraxellales</taxon>
        <taxon>Moraxellaceae</taxon>
        <taxon>Acinetobacter</taxon>
        <taxon>Acinetobacter calcoaceticus/baumannii complex</taxon>
    </lineage>
</organism>
<evidence type="ECO:0000313" key="2">
    <source>
        <dbReference type="EMBL" id="ENV97618.1"/>
    </source>
</evidence>